<accession>A0A554VRQ8</accession>
<name>A0A554VRQ8_9FLAO</name>
<feature type="transmembrane region" description="Helical" evidence="1">
    <location>
        <begin position="25"/>
        <end position="52"/>
    </location>
</feature>
<proteinExistence type="predicted"/>
<sequence>MINLFETPSLYKPRKKHRFLTYKNGLIVSYLFVYLLFSSLILAFIFLVMAFFDKSALFLLHISTLSLYVGVAIYYGVIFSLLYLYHWNKNKLVFTASEMSHIGAFKTIGEKINVSDGNGFSIPVKITKITKRKNGTYIIRYR</sequence>
<dbReference type="AlphaFoldDB" id="A0A554VRQ8"/>
<organism evidence="2 3">
    <name type="scientific">Aquimarina algiphila</name>
    <dbReference type="NCBI Taxonomy" id="2047982"/>
    <lineage>
        <taxon>Bacteria</taxon>
        <taxon>Pseudomonadati</taxon>
        <taxon>Bacteroidota</taxon>
        <taxon>Flavobacteriia</taxon>
        <taxon>Flavobacteriales</taxon>
        <taxon>Flavobacteriaceae</taxon>
        <taxon>Aquimarina</taxon>
    </lineage>
</organism>
<dbReference type="EMBL" id="VLNR01000002">
    <property type="protein sequence ID" value="TSE11308.1"/>
    <property type="molecule type" value="Genomic_DNA"/>
</dbReference>
<keyword evidence="1" id="KW-1133">Transmembrane helix</keyword>
<dbReference type="RefSeq" id="WP_143915232.1">
    <property type="nucleotide sequence ID" value="NZ_CANMXV010000003.1"/>
</dbReference>
<keyword evidence="1" id="KW-0812">Transmembrane</keyword>
<reference evidence="2 3" key="1">
    <citation type="submission" date="2019-07" db="EMBL/GenBank/DDBJ databases">
        <title>The draft genome sequence of Aquimarina algiphila M91.</title>
        <authorList>
            <person name="Meng X."/>
        </authorList>
    </citation>
    <scope>NUCLEOTIDE SEQUENCE [LARGE SCALE GENOMIC DNA]</scope>
    <source>
        <strain evidence="2 3">M91</strain>
    </source>
</reference>
<feature type="transmembrane region" description="Helical" evidence="1">
    <location>
        <begin position="58"/>
        <end position="85"/>
    </location>
</feature>
<evidence type="ECO:0000256" key="1">
    <source>
        <dbReference type="SAM" id="Phobius"/>
    </source>
</evidence>
<dbReference type="Proteomes" id="UP000318833">
    <property type="component" value="Unassembled WGS sequence"/>
</dbReference>
<comment type="caution">
    <text evidence="2">The sequence shown here is derived from an EMBL/GenBank/DDBJ whole genome shotgun (WGS) entry which is preliminary data.</text>
</comment>
<gene>
    <name evidence="2" type="ORF">FOF46_01370</name>
</gene>
<evidence type="ECO:0000313" key="2">
    <source>
        <dbReference type="EMBL" id="TSE11308.1"/>
    </source>
</evidence>
<keyword evidence="1" id="KW-0472">Membrane</keyword>
<protein>
    <submittedName>
        <fullName evidence="2">Uncharacterized protein</fullName>
    </submittedName>
</protein>
<evidence type="ECO:0000313" key="3">
    <source>
        <dbReference type="Proteomes" id="UP000318833"/>
    </source>
</evidence>
<keyword evidence="3" id="KW-1185">Reference proteome</keyword>